<dbReference type="AlphaFoldDB" id="A0A660SPP1"/>
<reference evidence="1 2" key="1">
    <citation type="submission" date="2018-06" db="EMBL/GenBank/DDBJ databases">
        <title>Extensive metabolic versatility and redundancy in microbially diverse, dynamic hydrothermal sediments.</title>
        <authorList>
            <person name="Dombrowski N."/>
            <person name="Teske A."/>
            <person name="Baker B.J."/>
        </authorList>
    </citation>
    <scope>NUCLEOTIDE SEQUENCE [LARGE SCALE GENOMIC DNA]</scope>
    <source>
        <strain evidence="1">B10_G13</strain>
    </source>
</reference>
<dbReference type="InterPro" id="IPR007546">
    <property type="entry name" value="DUF503"/>
</dbReference>
<proteinExistence type="predicted"/>
<dbReference type="PANTHER" id="PTHR36441">
    <property type="entry name" value="HYPOTHETICAL CYTOSOLIC PROTEIN"/>
    <property type="match status" value="1"/>
</dbReference>
<dbReference type="Proteomes" id="UP000271125">
    <property type="component" value="Unassembled WGS sequence"/>
</dbReference>
<dbReference type="InterPro" id="IPR036746">
    <property type="entry name" value="TT1725-like_sf"/>
</dbReference>
<dbReference type="EMBL" id="QNBD01000001">
    <property type="protein sequence ID" value="RKX72693.1"/>
    <property type="molecule type" value="Genomic_DNA"/>
</dbReference>
<dbReference type="PANTHER" id="PTHR36441:SF1">
    <property type="entry name" value="DUF503 DOMAIN-CONTAINING PROTEIN"/>
    <property type="match status" value="1"/>
</dbReference>
<accession>A0A660SPP1</accession>
<evidence type="ECO:0000313" key="1">
    <source>
        <dbReference type="EMBL" id="RKX72693.1"/>
    </source>
</evidence>
<protein>
    <submittedName>
        <fullName evidence="1">DUF503 domain-containing protein</fullName>
    </submittedName>
</protein>
<gene>
    <name evidence="1" type="ORF">DRP43_00010</name>
</gene>
<dbReference type="Gene3D" id="3.30.70.1120">
    <property type="entry name" value="TT1725-like"/>
    <property type="match status" value="1"/>
</dbReference>
<dbReference type="SUPFAM" id="SSF103007">
    <property type="entry name" value="Hypothetical protein TT1725"/>
    <property type="match status" value="1"/>
</dbReference>
<organism evidence="1 2">
    <name type="scientific">candidate division TA06 bacterium</name>
    <dbReference type="NCBI Taxonomy" id="2250710"/>
    <lineage>
        <taxon>Bacteria</taxon>
        <taxon>Bacteria division TA06</taxon>
    </lineage>
</organism>
<comment type="caution">
    <text evidence="1">The sequence shown here is derived from an EMBL/GenBank/DDBJ whole genome shotgun (WGS) entry which is preliminary data.</text>
</comment>
<name>A0A660SPP1_UNCT6</name>
<evidence type="ECO:0000313" key="2">
    <source>
        <dbReference type="Proteomes" id="UP000271125"/>
    </source>
</evidence>
<dbReference type="Pfam" id="PF04456">
    <property type="entry name" value="DUF503"/>
    <property type="match status" value="1"/>
</dbReference>
<sequence length="92" mass="10839">MLLYLELDLFVNFSQSLKDKRHVVQSIKSRLKSKFNISIREIDPNDKWQITRLAIAYIGNDRKEIENTKRNIQDLIYSNGSVEISSVREEIL</sequence>